<dbReference type="Pfam" id="PF12655">
    <property type="entry name" value="CDIF630_02480-like"/>
    <property type="match status" value="1"/>
</dbReference>
<gene>
    <name evidence="1" type="ordered locus">Nther_1087</name>
</gene>
<proteinExistence type="predicted"/>
<name>B2A148_NATTJ</name>
<keyword evidence="2" id="KW-1185">Reference proteome</keyword>
<accession>B2A148</accession>
<dbReference type="STRING" id="457570.Nther_1087"/>
<dbReference type="KEGG" id="nth:Nther_1087"/>
<dbReference type="OrthoDB" id="1708132at2"/>
<evidence type="ECO:0000313" key="2">
    <source>
        <dbReference type="Proteomes" id="UP000001683"/>
    </source>
</evidence>
<dbReference type="RefSeq" id="WP_012447546.1">
    <property type="nucleotide sequence ID" value="NC_010718.1"/>
</dbReference>
<dbReference type="Proteomes" id="UP000001683">
    <property type="component" value="Chromosome"/>
</dbReference>
<evidence type="ECO:0000313" key="1">
    <source>
        <dbReference type="EMBL" id="ACB84671.1"/>
    </source>
</evidence>
<dbReference type="InParanoid" id="B2A148"/>
<dbReference type="InterPro" id="IPR024209">
    <property type="entry name" value="CDIF630_02480-like"/>
</dbReference>
<reference evidence="1 2" key="1">
    <citation type="submission" date="2008-04" db="EMBL/GenBank/DDBJ databases">
        <title>Complete sequence of chromosome of Natranaerobius thermophilus JW/NM-WN-LF.</title>
        <authorList>
            <consortium name="US DOE Joint Genome Institute"/>
            <person name="Copeland A."/>
            <person name="Lucas S."/>
            <person name="Lapidus A."/>
            <person name="Glavina del Rio T."/>
            <person name="Dalin E."/>
            <person name="Tice H."/>
            <person name="Bruce D."/>
            <person name="Goodwin L."/>
            <person name="Pitluck S."/>
            <person name="Chertkov O."/>
            <person name="Brettin T."/>
            <person name="Detter J.C."/>
            <person name="Han C."/>
            <person name="Kuske C.R."/>
            <person name="Schmutz J."/>
            <person name="Larimer F."/>
            <person name="Land M."/>
            <person name="Hauser L."/>
            <person name="Kyrpides N."/>
            <person name="Lykidis A."/>
            <person name="Mesbah N.M."/>
            <person name="Wiegel J."/>
        </authorList>
    </citation>
    <scope>NUCLEOTIDE SEQUENCE [LARGE SCALE GENOMIC DNA]</scope>
    <source>
        <strain evidence="2">ATCC BAA-1301 / DSM 18059 / JW/NM-WN-LF</strain>
    </source>
</reference>
<dbReference type="AlphaFoldDB" id="B2A148"/>
<organism evidence="1 2">
    <name type="scientific">Natranaerobius thermophilus (strain ATCC BAA-1301 / DSM 18059 / JW/NM-WN-LF)</name>
    <dbReference type="NCBI Taxonomy" id="457570"/>
    <lineage>
        <taxon>Bacteria</taxon>
        <taxon>Bacillati</taxon>
        <taxon>Bacillota</taxon>
        <taxon>Clostridia</taxon>
        <taxon>Natranaerobiales</taxon>
        <taxon>Natranaerobiaceae</taxon>
        <taxon>Natranaerobius</taxon>
    </lineage>
</organism>
<dbReference type="EMBL" id="CP001034">
    <property type="protein sequence ID" value="ACB84671.1"/>
    <property type="molecule type" value="Genomic_DNA"/>
</dbReference>
<protein>
    <recommendedName>
        <fullName evidence="3">DUF3787 domain-containing protein</fullName>
    </recommendedName>
</protein>
<reference evidence="1 2" key="2">
    <citation type="journal article" date="2011" name="J. Bacteriol.">
        <title>Complete genome sequence of the anaerobic, halophilic alkalithermophile Natranaerobius thermophilus JW/NM-WN-LF.</title>
        <authorList>
            <person name="Zhao B."/>
            <person name="Mesbah N.M."/>
            <person name="Dalin E."/>
            <person name="Goodwin L."/>
            <person name="Nolan M."/>
            <person name="Pitluck S."/>
            <person name="Chertkov O."/>
            <person name="Brettin T.S."/>
            <person name="Han J."/>
            <person name="Larimer F.W."/>
            <person name="Land M.L."/>
            <person name="Hauser L."/>
            <person name="Kyrpides N."/>
            <person name="Wiegel J."/>
        </authorList>
    </citation>
    <scope>NUCLEOTIDE SEQUENCE [LARGE SCALE GENOMIC DNA]</scope>
    <source>
        <strain evidence="2">ATCC BAA-1301 / DSM 18059 / JW/NM-WN-LF</strain>
    </source>
</reference>
<dbReference type="HOGENOM" id="CLU_202393_0_0_9"/>
<sequence length="53" mass="6304">MKKTKLYRRFKPVEKHDTAAWANIKKLKGISQVSLPDEYEVENAKEWVDNNQK</sequence>
<evidence type="ECO:0008006" key="3">
    <source>
        <dbReference type="Google" id="ProtNLM"/>
    </source>
</evidence>
<dbReference type="eggNOG" id="ENOG5033BER">
    <property type="taxonomic scope" value="Bacteria"/>
</dbReference>